<evidence type="ECO:0000256" key="4">
    <source>
        <dbReference type="ARBA" id="ARBA00023163"/>
    </source>
</evidence>
<feature type="domain" description="Zn(2)-C6 fungal-type" evidence="7">
    <location>
        <begin position="43"/>
        <end position="73"/>
    </location>
</feature>
<feature type="region of interest" description="Disordered" evidence="6">
    <location>
        <begin position="901"/>
        <end position="922"/>
    </location>
</feature>
<name>A0ABR0K874_9EURO</name>
<keyword evidence="4" id="KW-0804">Transcription</keyword>
<dbReference type="InterPro" id="IPR001138">
    <property type="entry name" value="Zn2Cys6_DnaBD"/>
</dbReference>
<dbReference type="CDD" id="cd12148">
    <property type="entry name" value="fungal_TF_MHR"/>
    <property type="match status" value="1"/>
</dbReference>
<dbReference type="PROSITE" id="PS00463">
    <property type="entry name" value="ZN2_CY6_FUNGAL_1"/>
    <property type="match status" value="1"/>
</dbReference>
<dbReference type="Proteomes" id="UP001345013">
    <property type="component" value="Unassembled WGS sequence"/>
</dbReference>
<reference evidence="8 9" key="1">
    <citation type="submission" date="2023-08" db="EMBL/GenBank/DDBJ databases">
        <title>Black Yeasts Isolated from many extreme environments.</title>
        <authorList>
            <person name="Coleine C."/>
            <person name="Stajich J.E."/>
            <person name="Selbmann L."/>
        </authorList>
    </citation>
    <scope>NUCLEOTIDE SEQUENCE [LARGE SCALE GENOMIC DNA]</scope>
    <source>
        <strain evidence="8 9">CCFEE 5885</strain>
    </source>
</reference>
<dbReference type="PROSITE" id="PS50048">
    <property type="entry name" value="ZN2_CY6_FUNGAL_2"/>
    <property type="match status" value="1"/>
</dbReference>
<sequence length="922" mass="103226">MVTAAIAMPQPVQPASATASKRKSTVAGLPVSGRPVKRRASKACQCCRSRKVRCDVVESGIPCTNCRLDEVDCCVTEGKRRKKSSIDTEILHQHSPNESAEEREELSQFPMLDHIDGLQDLSMPLQHLQSPTGTLNTLKQELSSHQPHMLYQNQALRLTPEERTRRLSILTARGIPVQSPAVLTPPYFPPFQLPKGVHLPNFVPALPNRILAEDLDYLQKKGALLIPETNVRDELLRCYVQYVHPYLPLLDLDEFLTAIQKDDGSSTISLLLFQAAMFAATAYIDMRYLNAQGYDTRKAARKAFFSRIKLLYDFDYEIDRVVVVQSVLLMTYWYESPDDPKDVWHWLGVAISLARTIGLNCDTSASPLSLGKQKLWKRIWWCCYMRDRLVAIGMRRPIRIQEEEFDVPMLEVSDFNTQPLGAELNRMIGGCSAVRDSSKRELLAQMCIGMVRCCQCITRVLSAQYSMLGHRLGATQETTMRLVPRKSAAEPSEVINCDRELEQWYESLPLELRYFKNTTPREQNVQNDGEVLNLHRALLTGVYLTATSALHRPQMMPAMPNLIIAPELKELSKRRVREAASAITDIFRDLYVRDSIRFLPNTGVTILLPAIIVHLLDIKSPDSATRQLSVRRFQFCMQALEKLRDLYASADFAFSFLDAAIKKADVPVHDASRSHGSPRDHHQHSHSVPRTMGSSKVQDRAHLATLTPPPDLPTMQHDYNSASDDSYFANLHAIRHGSFGALTPPLSDRMPHMSQVAMTGGAAVSLIDMDHMHHSPNSSIHDEAMGIDCTAGYIEADKLMDFDNCSMVDEEAMENDFDRLINLEGGVGVDSIFSDSFAGGVDSRTTGNISSVCGDSKLWTGMTMPVLEGEDMVPPILDGLAYDLLEEVAEKLTAAISETRQLRESWAESEDNEGDAHDVNEG</sequence>
<dbReference type="PANTHER" id="PTHR47425">
    <property type="entry name" value="FARB-RELATED"/>
    <property type="match status" value="1"/>
</dbReference>
<feature type="region of interest" description="Disordered" evidence="6">
    <location>
        <begin position="1"/>
        <end position="34"/>
    </location>
</feature>
<feature type="compositionally biased region" description="Basic and acidic residues" evidence="6">
    <location>
        <begin position="668"/>
        <end position="680"/>
    </location>
</feature>
<dbReference type="InterPro" id="IPR007219">
    <property type="entry name" value="XnlR_reg_dom"/>
</dbReference>
<keyword evidence="2" id="KW-0805">Transcription regulation</keyword>
<proteinExistence type="predicted"/>
<organism evidence="8 9">
    <name type="scientific">Lithohypha guttulata</name>
    <dbReference type="NCBI Taxonomy" id="1690604"/>
    <lineage>
        <taxon>Eukaryota</taxon>
        <taxon>Fungi</taxon>
        <taxon>Dikarya</taxon>
        <taxon>Ascomycota</taxon>
        <taxon>Pezizomycotina</taxon>
        <taxon>Eurotiomycetes</taxon>
        <taxon>Chaetothyriomycetidae</taxon>
        <taxon>Chaetothyriales</taxon>
        <taxon>Trichomeriaceae</taxon>
        <taxon>Lithohypha</taxon>
    </lineage>
</organism>
<accession>A0ABR0K874</accession>
<keyword evidence="9" id="KW-1185">Reference proteome</keyword>
<evidence type="ECO:0000256" key="1">
    <source>
        <dbReference type="ARBA" id="ARBA00022723"/>
    </source>
</evidence>
<evidence type="ECO:0000256" key="6">
    <source>
        <dbReference type="SAM" id="MobiDB-lite"/>
    </source>
</evidence>
<dbReference type="InterPro" id="IPR052761">
    <property type="entry name" value="Fungal_Detox/Toxin_TFs"/>
</dbReference>
<dbReference type="InterPro" id="IPR036864">
    <property type="entry name" value="Zn2-C6_fun-type_DNA-bd_sf"/>
</dbReference>
<dbReference type="SMART" id="SM00066">
    <property type="entry name" value="GAL4"/>
    <property type="match status" value="1"/>
</dbReference>
<dbReference type="EMBL" id="JAVRRG010000079">
    <property type="protein sequence ID" value="KAK5089353.1"/>
    <property type="molecule type" value="Genomic_DNA"/>
</dbReference>
<keyword evidence="5" id="KW-0539">Nucleus</keyword>
<dbReference type="Gene3D" id="4.10.240.10">
    <property type="entry name" value="Zn(2)-C6 fungal-type DNA-binding domain"/>
    <property type="match status" value="1"/>
</dbReference>
<dbReference type="CDD" id="cd00067">
    <property type="entry name" value="GAL4"/>
    <property type="match status" value="1"/>
</dbReference>
<dbReference type="SUPFAM" id="SSF57701">
    <property type="entry name" value="Zn2/Cys6 DNA-binding domain"/>
    <property type="match status" value="1"/>
</dbReference>
<protein>
    <recommendedName>
        <fullName evidence="7">Zn(2)-C6 fungal-type domain-containing protein</fullName>
    </recommendedName>
</protein>
<dbReference type="PANTHER" id="PTHR47425:SF2">
    <property type="entry name" value="FARB-RELATED"/>
    <property type="match status" value="1"/>
</dbReference>
<evidence type="ECO:0000256" key="3">
    <source>
        <dbReference type="ARBA" id="ARBA00023125"/>
    </source>
</evidence>
<evidence type="ECO:0000259" key="7">
    <source>
        <dbReference type="PROSITE" id="PS50048"/>
    </source>
</evidence>
<feature type="region of interest" description="Disordered" evidence="6">
    <location>
        <begin position="84"/>
        <end position="105"/>
    </location>
</feature>
<feature type="region of interest" description="Disordered" evidence="6">
    <location>
        <begin position="668"/>
        <end position="698"/>
    </location>
</feature>
<keyword evidence="3" id="KW-0238">DNA-binding</keyword>
<gene>
    <name evidence="8" type="ORF">LTR24_006266</name>
</gene>
<evidence type="ECO:0000256" key="2">
    <source>
        <dbReference type="ARBA" id="ARBA00023015"/>
    </source>
</evidence>
<evidence type="ECO:0000313" key="8">
    <source>
        <dbReference type="EMBL" id="KAK5089353.1"/>
    </source>
</evidence>
<evidence type="ECO:0000313" key="9">
    <source>
        <dbReference type="Proteomes" id="UP001345013"/>
    </source>
</evidence>
<evidence type="ECO:0000256" key="5">
    <source>
        <dbReference type="ARBA" id="ARBA00023242"/>
    </source>
</evidence>
<keyword evidence="1" id="KW-0479">Metal-binding</keyword>
<dbReference type="Pfam" id="PF04082">
    <property type="entry name" value="Fungal_trans"/>
    <property type="match status" value="1"/>
</dbReference>
<comment type="caution">
    <text evidence="8">The sequence shown here is derived from an EMBL/GenBank/DDBJ whole genome shotgun (WGS) entry which is preliminary data.</text>
</comment>
<dbReference type="SMART" id="SM00906">
    <property type="entry name" value="Fungal_trans"/>
    <property type="match status" value="1"/>
</dbReference>